<evidence type="ECO:0000313" key="2">
    <source>
        <dbReference type="Proteomes" id="UP000429958"/>
    </source>
</evidence>
<proteinExistence type="predicted"/>
<dbReference type="Proteomes" id="UP000429958">
    <property type="component" value="Unassembled WGS sequence"/>
</dbReference>
<comment type="caution">
    <text evidence="1">The sequence shown here is derived from an EMBL/GenBank/DDBJ whole genome shotgun (WGS) entry which is preliminary data.</text>
</comment>
<name>A0A7X2TCN5_9CLOT</name>
<keyword evidence="2" id="KW-1185">Reference proteome</keyword>
<gene>
    <name evidence="1" type="ORF">FYJ39_10745</name>
</gene>
<reference evidence="1 2" key="1">
    <citation type="submission" date="2019-08" db="EMBL/GenBank/DDBJ databases">
        <title>In-depth cultivation of the pig gut microbiome towards novel bacterial diversity and tailored functional studies.</title>
        <authorList>
            <person name="Wylensek D."/>
            <person name="Hitch T.C.A."/>
            <person name="Clavel T."/>
        </authorList>
    </citation>
    <scope>NUCLEOTIDE SEQUENCE [LARGE SCALE GENOMIC DNA]</scope>
    <source>
        <strain evidence="1 2">WCA-389-WT-23D1</strain>
    </source>
</reference>
<organism evidence="1 2">
    <name type="scientific">Clostridium porci</name>
    <dbReference type="NCBI Taxonomy" id="2605778"/>
    <lineage>
        <taxon>Bacteria</taxon>
        <taxon>Bacillati</taxon>
        <taxon>Bacillota</taxon>
        <taxon>Clostridia</taxon>
        <taxon>Eubacteriales</taxon>
        <taxon>Clostridiaceae</taxon>
        <taxon>Clostridium</taxon>
    </lineage>
</organism>
<accession>A0A7X2TCN5</accession>
<protein>
    <submittedName>
        <fullName evidence="1">Uncharacterized protein</fullName>
    </submittedName>
</protein>
<dbReference type="AlphaFoldDB" id="A0A7X2TCN5"/>
<dbReference type="EMBL" id="VUMD01000008">
    <property type="protein sequence ID" value="MSS37042.1"/>
    <property type="molecule type" value="Genomic_DNA"/>
</dbReference>
<sequence length="259" mass="27952">MDIKKVDDKPMVIHTKEKTKLHIKQEPEAKIKGRNVLVVDKTPNAAGVDKEVIKKSSAKEAVKKSMQKENEMYAQVRKAKQDREKAIGKKNETVKMVASAGAMAALDQMEGGNEVYESYQVARTLLAPAESAADAGRRLYRSQVAKAQAKKIKKVQAGKKIGKKTVRDSATKTAKYTVKKVAKEAAKETAKETAKIAAKETAKATAKVVTTTATTTAGTAISLGVGTAIGLAAGVVGYADGVEINRELERHRKEQPYDD</sequence>
<dbReference type="RefSeq" id="WP_154472476.1">
    <property type="nucleotide sequence ID" value="NZ_VUMD01000008.1"/>
</dbReference>
<evidence type="ECO:0000313" key="1">
    <source>
        <dbReference type="EMBL" id="MSS37042.1"/>
    </source>
</evidence>